<dbReference type="Proteomes" id="UP001430700">
    <property type="component" value="Unassembled WGS sequence"/>
</dbReference>
<feature type="signal peptide" evidence="2">
    <location>
        <begin position="1"/>
        <end position="20"/>
    </location>
</feature>
<dbReference type="PANTHER" id="PTHR32305">
    <property type="match status" value="1"/>
</dbReference>
<evidence type="ECO:0000313" key="5">
    <source>
        <dbReference type="Proteomes" id="UP001430700"/>
    </source>
</evidence>
<evidence type="ECO:0000256" key="1">
    <source>
        <dbReference type="SAM" id="MobiDB-lite"/>
    </source>
</evidence>
<dbReference type="Pfam" id="PF20041">
    <property type="entry name" value="DUF6443"/>
    <property type="match status" value="1"/>
</dbReference>
<dbReference type="InterPro" id="IPR022385">
    <property type="entry name" value="Rhs_assc_core"/>
</dbReference>
<dbReference type="EMBL" id="JAJJMN010000002">
    <property type="protein sequence ID" value="MCC9020218.1"/>
    <property type="molecule type" value="Genomic_DNA"/>
</dbReference>
<gene>
    <name evidence="4" type="ORF">LNQ34_20830</name>
</gene>
<feature type="region of interest" description="Disordered" evidence="1">
    <location>
        <begin position="804"/>
        <end position="847"/>
    </location>
</feature>
<feature type="chain" id="PRO_5047174116" evidence="2">
    <location>
        <begin position="21"/>
        <end position="1252"/>
    </location>
</feature>
<feature type="domain" description="DUF6443" evidence="3">
    <location>
        <begin position="31"/>
        <end position="171"/>
    </location>
</feature>
<proteinExistence type="predicted"/>
<dbReference type="InterPro" id="IPR045619">
    <property type="entry name" value="DUF6443"/>
</dbReference>
<accession>A0ABS8M5X9</accession>
<dbReference type="RefSeq" id="WP_230001107.1">
    <property type="nucleotide sequence ID" value="NZ_JAJJMN010000002.1"/>
</dbReference>
<dbReference type="PANTHER" id="PTHR32305:SF15">
    <property type="entry name" value="PROTEIN RHSA-RELATED"/>
    <property type="match status" value="1"/>
</dbReference>
<dbReference type="InterPro" id="IPR032869">
    <property type="entry name" value="WHH_dom_containing"/>
</dbReference>
<comment type="caution">
    <text evidence="4">The sequence shown here is derived from an EMBL/GenBank/DDBJ whole genome shotgun (WGS) entry which is preliminary data.</text>
</comment>
<evidence type="ECO:0000313" key="4">
    <source>
        <dbReference type="EMBL" id="MCC9020218.1"/>
    </source>
</evidence>
<keyword evidence="2" id="KW-0732">Signal</keyword>
<name>A0ABS8M5X9_9FLAO</name>
<dbReference type="NCBIfam" id="TIGR03696">
    <property type="entry name" value="Rhs_assc_core"/>
    <property type="match status" value="1"/>
</dbReference>
<dbReference type="Gene3D" id="2.180.10.10">
    <property type="entry name" value="RHS repeat-associated core"/>
    <property type="match status" value="1"/>
</dbReference>
<evidence type="ECO:0000259" key="3">
    <source>
        <dbReference type="Pfam" id="PF20041"/>
    </source>
</evidence>
<sequence>MKKNRLILFLLLFASMGTKAQTFSDDNFIYTLTPKKPVRAANLNSLTKDEMSQNVTYFDGLGRPIQTIAIGQGAAGQDIITPMEYDGFGRQAIEYLPYPAANGGSSYPRIDSNTAIAAAKGIYSAAKYDNTANPFSQKAFEPSPLNRVVKQAAPGASWEMGKGHEIKIDYQANTAADTVKLYKANTTWDADLGLYDISFSDAGTYAEGRLYKTITYDENTTANPSESSGSTVEFKNTEGQVILKRTYNSGNRHDTYYVYDIYGNLTYVLPPKVSGTVSDEILNGLCYQYKYDYRNRLVVKKLPGKQWEFIVYDKLDRPVATGPAFSPFKDETAEGWLITKYDAFGRPVYTGWSSQPSNAVTRKAMQDTQNTTNVIFETKKTSGTIDAISVYYSNDIAPTNFKLLTVTYYDNYAFPNAESRPTTIEGQTVLDNSKGLVTGSWVRALTTASAALGETTTTFYDTRSRAVRTRTQNHLGGYTNTNSSLDFTGKSLYTITKHKRTSGDTELTIREEFNYSPQDRLLTHTHQINGGTVEVLANNTYDDLGQLSVKNVGNSAGTPLQKVHYSYNIRGWLTGINNVEELQQDTDPKDLFAFKINYDKQPGNTQVQALYNGNISETTWTTDTDLSKRSYGYQYDKLNRLTSAIYSKPNEAIPVSGAYNESLSYDKNGNIKSLQRYGDSDAPSIVFQTDDLTYGYLDQNSNQLTKVTDGPAGNDNKGFKDGNKTGDDFTYDVNGNMIADKNKNITEIQYNHLNLPKKITFGTNGTIEYIYNAAGQKLKKIVKEASGTTHTDYLGGFQYRYSEDQSIPVDPGGGDPEPPAPDDPGDTDPPIFTPDPVKDPPVEANRFGGFTAQSASQAAPSRPTLEFFPTAEGYYDYIGKKYVYQYKDHLGNIRLSYAKNPATQVLTIIDENNYYPFGLKHNGYNDYVPTSNKYKYNGKELQDDDIGGLKLNMYDYGARNYDPALGRWMNIDPLAETSRRFSPYTYGLNNPVFFIDPDGRQATYNWDEHKKGNKGVYTDGGKTVSYEQAIAGYSDDNGYDEKGNQVNNKGGDTTDYLYGKDGKIISSTSVKLKSISQGEFGSNGGKLRGYGFKGWKMATGNSQSMELTSPFFSWGWAFKGIGAVWSATFGTTARTAEASGSVYSVAFETSLSSDLFPGGSYYGHFKAANTALNTAIETDASLASSMYELGITVPKSSAGSVLGKSPTNWVWHHAIEPGVMQLVPKVQHTPGSVFWNTLHPGGVGGMSIWNKL</sequence>
<organism evidence="4 5">
    <name type="scientific">Flavobacterium lipolyticum</name>
    <dbReference type="NCBI Taxonomy" id="2893754"/>
    <lineage>
        <taxon>Bacteria</taxon>
        <taxon>Pseudomonadati</taxon>
        <taxon>Bacteroidota</taxon>
        <taxon>Flavobacteriia</taxon>
        <taxon>Flavobacteriales</taxon>
        <taxon>Flavobacteriaceae</taxon>
        <taxon>Flavobacterium</taxon>
    </lineage>
</organism>
<keyword evidence="5" id="KW-1185">Reference proteome</keyword>
<evidence type="ECO:0000256" key="2">
    <source>
        <dbReference type="SAM" id="SignalP"/>
    </source>
</evidence>
<reference evidence="4" key="1">
    <citation type="submission" date="2021-11" db="EMBL/GenBank/DDBJ databases">
        <title>Description of novel Flavobacterium species.</title>
        <authorList>
            <person name="Saticioglu I.B."/>
            <person name="Ay H."/>
            <person name="Altun S."/>
            <person name="Duman M."/>
        </authorList>
    </citation>
    <scope>NUCLEOTIDE SEQUENCE</scope>
    <source>
        <strain evidence="4">F-126</strain>
    </source>
</reference>
<dbReference type="Pfam" id="PF14414">
    <property type="entry name" value="WHH"/>
    <property type="match status" value="1"/>
</dbReference>
<protein>
    <submittedName>
        <fullName evidence="4">DUF6443 domain-containing protein</fullName>
    </submittedName>
</protein>
<dbReference type="InterPro" id="IPR050708">
    <property type="entry name" value="T6SS_VgrG/RHS"/>
</dbReference>